<evidence type="ECO:0000313" key="9">
    <source>
        <dbReference type="WBParaSite" id="SRDH1_23130.1"/>
    </source>
</evidence>
<evidence type="ECO:0000256" key="6">
    <source>
        <dbReference type="PIRSR" id="PIRSR002419-1"/>
    </source>
</evidence>
<keyword evidence="8" id="KW-1185">Reference proteome</keyword>
<dbReference type="PANTHER" id="PTHR19282">
    <property type="entry name" value="TETRASPANIN"/>
    <property type="match status" value="1"/>
</dbReference>
<evidence type="ECO:0000256" key="5">
    <source>
        <dbReference type="ARBA" id="ARBA00023136"/>
    </source>
</evidence>
<comment type="caution">
    <text evidence="7">Lacks conserved residue(s) required for the propagation of feature annotation.</text>
</comment>
<dbReference type="Gene3D" id="1.10.1450.10">
    <property type="entry name" value="Tetraspanin"/>
    <property type="match status" value="1"/>
</dbReference>
<feature type="disulfide bond" evidence="6">
    <location>
        <begin position="148"/>
        <end position="167"/>
    </location>
</feature>
<dbReference type="InterPro" id="IPR008952">
    <property type="entry name" value="Tetraspanin_EC2_sf"/>
</dbReference>
<evidence type="ECO:0000313" key="8">
    <source>
        <dbReference type="Proteomes" id="UP000050792"/>
    </source>
</evidence>
<dbReference type="InterPro" id="IPR000301">
    <property type="entry name" value="Tetraspanin_animals"/>
</dbReference>
<evidence type="ECO:0000256" key="2">
    <source>
        <dbReference type="ARBA" id="ARBA00006840"/>
    </source>
</evidence>
<evidence type="ECO:0000256" key="4">
    <source>
        <dbReference type="ARBA" id="ARBA00022989"/>
    </source>
</evidence>
<dbReference type="AlphaFoldDB" id="A0AA85EST1"/>
<reference evidence="8" key="1">
    <citation type="submission" date="2022-06" db="EMBL/GenBank/DDBJ databases">
        <authorList>
            <person name="Berger JAMES D."/>
            <person name="Berger JAMES D."/>
        </authorList>
    </citation>
    <scope>NUCLEOTIDE SEQUENCE [LARGE SCALE GENOMIC DNA]</scope>
</reference>
<keyword evidence="6" id="KW-1015">Disulfide bond</keyword>
<evidence type="ECO:0000256" key="1">
    <source>
        <dbReference type="ARBA" id="ARBA00004141"/>
    </source>
</evidence>
<keyword evidence="4 7" id="KW-1133">Transmembrane helix</keyword>
<feature type="transmembrane region" description="Helical" evidence="7">
    <location>
        <begin position="15"/>
        <end position="35"/>
    </location>
</feature>
<organism evidence="8 9">
    <name type="scientific">Schistosoma rodhaini</name>
    <dbReference type="NCBI Taxonomy" id="6188"/>
    <lineage>
        <taxon>Eukaryota</taxon>
        <taxon>Metazoa</taxon>
        <taxon>Spiralia</taxon>
        <taxon>Lophotrochozoa</taxon>
        <taxon>Platyhelminthes</taxon>
        <taxon>Trematoda</taxon>
        <taxon>Digenea</taxon>
        <taxon>Strigeidida</taxon>
        <taxon>Schistosomatoidea</taxon>
        <taxon>Schistosomatidae</taxon>
        <taxon>Schistosoma</taxon>
    </lineage>
</organism>
<accession>A0AA85EST1</accession>
<reference evidence="9" key="2">
    <citation type="submission" date="2023-11" db="UniProtKB">
        <authorList>
            <consortium name="WormBaseParasite"/>
        </authorList>
    </citation>
    <scope>IDENTIFICATION</scope>
</reference>
<feature type="transmembrane region" description="Helical" evidence="7">
    <location>
        <begin position="47"/>
        <end position="77"/>
    </location>
</feature>
<protein>
    <recommendedName>
        <fullName evidence="7">Tetraspanin</fullName>
    </recommendedName>
</protein>
<sequence length="183" mass="20525">MNMNLSISQQFWNKLFILLNSCFVIFGIVLLVLGIKALETVNEFAKILSGITPVIIPTAIFIGCLILVGTIIGYIGFWKPKQFIIILHIACLCLAVIVEISIATMTVTSGEKFQTAANHSVVNAVKQFYTNPYLQMEMNKLQRKFKCCGSTSNRDYIKSNITIPFSCFVGTLVYVRRSSLTFY</sequence>
<dbReference type="SUPFAM" id="SSF48652">
    <property type="entry name" value="Tetraspanin"/>
    <property type="match status" value="1"/>
</dbReference>
<keyword evidence="3 7" id="KW-0812">Transmembrane</keyword>
<feature type="transmembrane region" description="Helical" evidence="7">
    <location>
        <begin position="83"/>
        <end position="103"/>
    </location>
</feature>
<dbReference type="PIRSF" id="PIRSF002419">
    <property type="entry name" value="Tetraspanin"/>
    <property type="match status" value="1"/>
</dbReference>
<keyword evidence="5 7" id="KW-0472">Membrane</keyword>
<dbReference type="InterPro" id="IPR018499">
    <property type="entry name" value="Tetraspanin/Peripherin"/>
</dbReference>
<dbReference type="Proteomes" id="UP000050792">
    <property type="component" value="Unassembled WGS sequence"/>
</dbReference>
<evidence type="ECO:0000256" key="7">
    <source>
        <dbReference type="RuleBase" id="RU361218"/>
    </source>
</evidence>
<dbReference type="CDD" id="cd03127">
    <property type="entry name" value="tetraspanin_LEL"/>
    <property type="match status" value="1"/>
</dbReference>
<comment type="subcellular location">
    <subcellularLocation>
        <location evidence="1 7">Membrane</location>
        <topology evidence="1 7">Multi-pass membrane protein</topology>
    </subcellularLocation>
</comment>
<name>A0AA85EST1_9TREM</name>
<comment type="similarity">
    <text evidence="2 7">Belongs to the tetraspanin (TM4SF) family.</text>
</comment>
<dbReference type="GO" id="GO:0005886">
    <property type="term" value="C:plasma membrane"/>
    <property type="evidence" value="ECO:0007669"/>
    <property type="project" value="TreeGrafter"/>
</dbReference>
<dbReference type="PANTHER" id="PTHR19282:SF516">
    <property type="entry name" value="TETRASPANIN"/>
    <property type="match status" value="1"/>
</dbReference>
<dbReference type="Pfam" id="PF00335">
    <property type="entry name" value="Tetraspanin"/>
    <property type="match status" value="1"/>
</dbReference>
<proteinExistence type="inferred from homology"/>
<dbReference type="WBParaSite" id="SRDH1_23130.1">
    <property type="protein sequence ID" value="SRDH1_23130.1"/>
    <property type="gene ID" value="SRDH1_23130"/>
</dbReference>
<evidence type="ECO:0000256" key="3">
    <source>
        <dbReference type="ARBA" id="ARBA00022692"/>
    </source>
</evidence>